<name>A0A5N6K5D8_MONLA</name>
<dbReference type="OrthoDB" id="10250354at2759"/>
<dbReference type="PANTHER" id="PTHR44144">
    <property type="entry name" value="DNAJ HOMOLOG SUBFAMILY C MEMBER 9"/>
    <property type="match status" value="1"/>
</dbReference>
<dbReference type="Gene3D" id="1.10.287.110">
    <property type="entry name" value="DnaJ domain"/>
    <property type="match status" value="1"/>
</dbReference>
<dbReference type="SUPFAM" id="SSF46565">
    <property type="entry name" value="Chaperone J-domain"/>
    <property type="match status" value="1"/>
</dbReference>
<dbReference type="Proteomes" id="UP000326757">
    <property type="component" value="Unassembled WGS sequence"/>
</dbReference>
<organism evidence="3 4">
    <name type="scientific">Monilinia laxa</name>
    <name type="common">Brown rot fungus</name>
    <name type="synonym">Sclerotinia laxa</name>
    <dbReference type="NCBI Taxonomy" id="61186"/>
    <lineage>
        <taxon>Eukaryota</taxon>
        <taxon>Fungi</taxon>
        <taxon>Dikarya</taxon>
        <taxon>Ascomycota</taxon>
        <taxon>Pezizomycotina</taxon>
        <taxon>Leotiomycetes</taxon>
        <taxon>Helotiales</taxon>
        <taxon>Sclerotiniaceae</taxon>
        <taxon>Monilinia</taxon>
    </lineage>
</organism>
<dbReference type="InterPro" id="IPR001623">
    <property type="entry name" value="DnaJ_domain"/>
</dbReference>
<feature type="region of interest" description="Disordered" evidence="1">
    <location>
        <begin position="83"/>
        <end position="108"/>
    </location>
</feature>
<protein>
    <recommendedName>
        <fullName evidence="2">J domain-containing protein</fullName>
    </recommendedName>
</protein>
<dbReference type="GO" id="GO:0005737">
    <property type="term" value="C:cytoplasm"/>
    <property type="evidence" value="ECO:0007669"/>
    <property type="project" value="TreeGrafter"/>
</dbReference>
<evidence type="ECO:0000259" key="2">
    <source>
        <dbReference type="PROSITE" id="PS50076"/>
    </source>
</evidence>
<evidence type="ECO:0000313" key="4">
    <source>
        <dbReference type="Proteomes" id="UP000326757"/>
    </source>
</evidence>
<proteinExistence type="predicted"/>
<dbReference type="InterPro" id="IPR052594">
    <property type="entry name" value="J_domain-containing_protein"/>
</dbReference>
<dbReference type="CDD" id="cd06257">
    <property type="entry name" value="DnaJ"/>
    <property type="match status" value="1"/>
</dbReference>
<dbReference type="GO" id="GO:0031072">
    <property type="term" value="F:heat shock protein binding"/>
    <property type="evidence" value="ECO:0007669"/>
    <property type="project" value="TreeGrafter"/>
</dbReference>
<dbReference type="InterPro" id="IPR036869">
    <property type="entry name" value="J_dom_sf"/>
</dbReference>
<sequence length="315" mass="36185">MIERDFGTLSDKDDVIQSILNEEDLYKILGAQRSATCAELRRCYLERSKICHPDKIPFHPLSTRAFQRLAFSFEILKSPSSRRTYDSASFTSSSSPATTSLPTKHPSPSLASDNLFRTTVSSLIHDFLTGDFITIRSLLSSLNSQYPHLMNTDVTSSVEIAFVKVRELVMRGRIWALLIYIEMRRIWRVQKRLMGLRRWDLVGKARMFVLLVRVVVAVPVRVDRALRERVEREQRARKAGLETRGEGSKGEEEWRGGILNERVCKVLEFIIGDAVVSFVDVVFVLVDLEAEKRDPILERFISVTINGDNRYIYIR</sequence>
<comment type="caution">
    <text evidence="3">The sequence shown here is derived from an EMBL/GenBank/DDBJ whole genome shotgun (WGS) entry which is preliminary data.</text>
</comment>
<dbReference type="Pfam" id="PF00226">
    <property type="entry name" value="DnaJ"/>
    <property type="match status" value="1"/>
</dbReference>
<feature type="compositionally biased region" description="Low complexity" evidence="1">
    <location>
        <begin position="87"/>
        <end position="103"/>
    </location>
</feature>
<dbReference type="AlphaFoldDB" id="A0A5N6K5D8"/>
<reference evidence="3 4" key="1">
    <citation type="submission" date="2019-06" db="EMBL/GenBank/DDBJ databases">
        <title>Genome Sequence of the Brown Rot Fungal Pathogen Monilinia laxa.</title>
        <authorList>
            <person name="De Miccolis Angelini R.M."/>
            <person name="Landi L."/>
            <person name="Abate D."/>
            <person name="Pollastro S."/>
            <person name="Romanazzi G."/>
            <person name="Faretra F."/>
        </authorList>
    </citation>
    <scope>NUCLEOTIDE SEQUENCE [LARGE SCALE GENOMIC DNA]</scope>
    <source>
        <strain evidence="3 4">Mlax316</strain>
    </source>
</reference>
<feature type="domain" description="J" evidence="2">
    <location>
        <begin position="24"/>
        <end position="89"/>
    </location>
</feature>
<evidence type="ECO:0000256" key="1">
    <source>
        <dbReference type="SAM" id="MobiDB-lite"/>
    </source>
</evidence>
<keyword evidence="4" id="KW-1185">Reference proteome</keyword>
<dbReference type="GO" id="GO:0005634">
    <property type="term" value="C:nucleus"/>
    <property type="evidence" value="ECO:0007669"/>
    <property type="project" value="TreeGrafter"/>
</dbReference>
<gene>
    <name evidence="3" type="ORF">EYC80_001526</name>
</gene>
<dbReference type="SMART" id="SM00271">
    <property type="entry name" value="DnaJ"/>
    <property type="match status" value="1"/>
</dbReference>
<dbReference type="PRINTS" id="PR00625">
    <property type="entry name" value="JDOMAIN"/>
</dbReference>
<dbReference type="PANTHER" id="PTHR44144:SF1">
    <property type="entry name" value="DNAJ HOMOLOG SUBFAMILY C MEMBER 9"/>
    <property type="match status" value="1"/>
</dbReference>
<evidence type="ECO:0000313" key="3">
    <source>
        <dbReference type="EMBL" id="KAB8297722.1"/>
    </source>
</evidence>
<accession>A0A5N6K5D8</accession>
<dbReference type="EMBL" id="VIGI01000007">
    <property type="protein sequence ID" value="KAB8297722.1"/>
    <property type="molecule type" value="Genomic_DNA"/>
</dbReference>
<dbReference type="PROSITE" id="PS50076">
    <property type="entry name" value="DNAJ_2"/>
    <property type="match status" value="1"/>
</dbReference>